<keyword evidence="2" id="KW-0812">Transmembrane</keyword>
<protein>
    <recommendedName>
        <fullName evidence="5">Superfamily III holin-X</fullName>
    </recommendedName>
</protein>
<gene>
    <name evidence="3" type="ORF">FHX71_005087</name>
</gene>
<sequence length="150" mass="15575">MIDDVKIDGQAGTPGNGSDGTPGPAKPASLGKLVEQVSEQASRLVRAEIELAKAELAEKAKKSGIGIGLLVVALVILAYAAGVLLLAAVYGLGTVWPLWLSALAIGGFMVLVVMIMALVGAQLLKKATTKPESVQRVKDDIESIKEGMQR</sequence>
<evidence type="ECO:0008006" key="5">
    <source>
        <dbReference type="Google" id="ProtNLM"/>
    </source>
</evidence>
<dbReference type="InterPro" id="IPR009937">
    <property type="entry name" value="Phage_holin_3_6"/>
</dbReference>
<keyword evidence="2" id="KW-0472">Membrane</keyword>
<evidence type="ECO:0000256" key="1">
    <source>
        <dbReference type="SAM" id="MobiDB-lite"/>
    </source>
</evidence>
<name>A0A7W3PGD1_9MICO</name>
<accession>A0A7W3PGD1</accession>
<feature type="transmembrane region" description="Helical" evidence="2">
    <location>
        <begin position="98"/>
        <end position="121"/>
    </location>
</feature>
<evidence type="ECO:0000313" key="3">
    <source>
        <dbReference type="EMBL" id="MBA8811080.1"/>
    </source>
</evidence>
<feature type="region of interest" description="Disordered" evidence="1">
    <location>
        <begin position="1"/>
        <end position="28"/>
    </location>
</feature>
<proteinExistence type="predicted"/>
<dbReference type="EMBL" id="JACGWV010000003">
    <property type="protein sequence ID" value="MBA8811080.1"/>
    <property type="molecule type" value="Genomic_DNA"/>
</dbReference>
<keyword evidence="4" id="KW-1185">Reference proteome</keyword>
<dbReference type="AlphaFoldDB" id="A0A7W3PGD1"/>
<keyword evidence="2" id="KW-1133">Transmembrane helix</keyword>
<evidence type="ECO:0000256" key="2">
    <source>
        <dbReference type="SAM" id="Phobius"/>
    </source>
</evidence>
<comment type="caution">
    <text evidence="3">The sequence shown here is derived from an EMBL/GenBank/DDBJ whole genome shotgun (WGS) entry which is preliminary data.</text>
</comment>
<feature type="transmembrane region" description="Helical" evidence="2">
    <location>
        <begin position="67"/>
        <end position="92"/>
    </location>
</feature>
<dbReference type="RefSeq" id="WP_182620271.1">
    <property type="nucleotide sequence ID" value="NZ_BAAATF010000009.1"/>
</dbReference>
<evidence type="ECO:0000313" key="4">
    <source>
        <dbReference type="Proteomes" id="UP000540568"/>
    </source>
</evidence>
<dbReference type="Proteomes" id="UP000540568">
    <property type="component" value="Unassembled WGS sequence"/>
</dbReference>
<reference evidence="3 4" key="1">
    <citation type="submission" date="2020-07" db="EMBL/GenBank/DDBJ databases">
        <title>Sequencing the genomes of 1000 actinobacteria strains.</title>
        <authorList>
            <person name="Klenk H.-P."/>
        </authorList>
    </citation>
    <scope>NUCLEOTIDE SEQUENCE [LARGE SCALE GENOMIC DNA]</scope>
    <source>
        <strain evidence="3 4">DSM 44121</strain>
    </source>
</reference>
<organism evidence="3 4">
    <name type="scientific">Promicromonospora sukumoe</name>
    <dbReference type="NCBI Taxonomy" id="88382"/>
    <lineage>
        <taxon>Bacteria</taxon>
        <taxon>Bacillati</taxon>
        <taxon>Actinomycetota</taxon>
        <taxon>Actinomycetes</taxon>
        <taxon>Micrococcales</taxon>
        <taxon>Promicromonosporaceae</taxon>
        <taxon>Promicromonospora</taxon>
    </lineage>
</organism>
<dbReference type="Pfam" id="PF07332">
    <property type="entry name" value="Phage_holin_3_6"/>
    <property type="match status" value="1"/>
</dbReference>